<sequence length="116" mass="13187">MTMVSRKPEAPHNIRVSDVTSSSFKIEFLPSFDGGGGPQRFSIEILLYDKNTTLNSTVINQQLPFNTYEYNVKDLNESTLYMFRIKAINIYGESPWSIETPVQTTELMITSDGIKK</sequence>
<dbReference type="PROSITE" id="PS50853">
    <property type="entry name" value="FN3"/>
    <property type="match status" value="1"/>
</dbReference>
<feature type="non-terminal residue" evidence="2">
    <location>
        <position position="1"/>
    </location>
</feature>
<feature type="domain" description="Fibronectin type-III" evidence="1">
    <location>
        <begin position="10"/>
        <end position="107"/>
    </location>
</feature>
<dbReference type="AlphaFoldDB" id="A0A8S3G0Q6"/>
<dbReference type="InterPro" id="IPR003961">
    <property type="entry name" value="FN3_dom"/>
</dbReference>
<gene>
    <name evidence="2" type="ORF">BYL167_LOCUS71254</name>
</gene>
<proteinExistence type="predicted"/>
<name>A0A8S3G0Q6_9BILA</name>
<evidence type="ECO:0000313" key="2">
    <source>
        <dbReference type="EMBL" id="CAF5146320.1"/>
    </source>
</evidence>
<organism evidence="2 3">
    <name type="scientific">Rotaria magnacalcarata</name>
    <dbReference type="NCBI Taxonomy" id="392030"/>
    <lineage>
        <taxon>Eukaryota</taxon>
        <taxon>Metazoa</taxon>
        <taxon>Spiralia</taxon>
        <taxon>Gnathifera</taxon>
        <taxon>Rotifera</taxon>
        <taxon>Eurotatoria</taxon>
        <taxon>Bdelloidea</taxon>
        <taxon>Philodinida</taxon>
        <taxon>Philodinidae</taxon>
        <taxon>Rotaria</taxon>
    </lineage>
</organism>
<evidence type="ECO:0000259" key="1">
    <source>
        <dbReference type="PROSITE" id="PS50853"/>
    </source>
</evidence>
<dbReference type="Proteomes" id="UP000681967">
    <property type="component" value="Unassembled WGS sequence"/>
</dbReference>
<dbReference type="CDD" id="cd00063">
    <property type="entry name" value="FN3"/>
    <property type="match status" value="1"/>
</dbReference>
<dbReference type="Gene3D" id="2.60.40.10">
    <property type="entry name" value="Immunoglobulins"/>
    <property type="match status" value="1"/>
</dbReference>
<dbReference type="InterPro" id="IPR036116">
    <property type="entry name" value="FN3_sf"/>
</dbReference>
<protein>
    <recommendedName>
        <fullName evidence="1">Fibronectin type-III domain-containing protein</fullName>
    </recommendedName>
</protein>
<dbReference type="SUPFAM" id="SSF49265">
    <property type="entry name" value="Fibronectin type III"/>
    <property type="match status" value="1"/>
</dbReference>
<evidence type="ECO:0000313" key="3">
    <source>
        <dbReference type="Proteomes" id="UP000681967"/>
    </source>
</evidence>
<accession>A0A8S3G0Q6</accession>
<comment type="caution">
    <text evidence="2">The sequence shown here is derived from an EMBL/GenBank/DDBJ whole genome shotgun (WGS) entry which is preliminary data.</text>
</comment>
<dbReference type="Pfam" id="PF00041">
    <property type="entry name" value="fn3"/>
    <property type="match status" value="1"/>
</dbReference>
<dbReference type="SMART" id="SM00060">
    <property type="entry name" value="FN3"/>
    <property type="match status" value="1"/>
</dbReference>
<reference evidence="2" key="1">
    <citation type="submission" date="2021-02" db="EMBL/GenBank/DDBJ databases">
        <authorList>
            <person name="Nowell W R."/>
        </authorList>
    </citation>
    <scope>NUCLEOTIDE SEQUENCE</scope>
</reference>
<dbReference type="EMBL" id="CAJOBH010254950">
    <property type="protein sequence ID" value="CAF5146320.1"/>
    <property type="molecule type" value="Genomic_DNA"/>
</dbReference>
<dbReference type="InterPro" id="IPR013783">
    <property type="entry name" value="Ig-like_fold"/>
</dbReference>